<proteinExistence type="predicted"/>
<organism evidence="1 2">
    <name type="scientific">Malus domestica</name>
    <name type="common">Apple</name>
    <name type="synonym">Pyrus malus</name>
    <dbReference type="NCBI Taxonomy" id="3750"/>
    <lineage>
        <taxon>Eukaryota</taxon>
        <taxon>Viridiplantae</taxon>
        <taxon>Streptophyta</taxon>
        <taxon>Embryophyta</taxon>
        <taxon>Tracheophyta</taxon>
        <taxon>Spermatophyta</taxon>
        <taxon>Magnoliopsida</taxon>
        <taxon>eudicotyledons</taxon>
        <taxon>Gunneridae</taxon>
        <taxon>Pentapetalae</taxon>
        <taxon>rosids</taxon>
        <taxon>fabids</taxon>
        <taxon>Rosales</taxon>
        <taxon>Rosaceae</taxon>
        <taxon>Amygdaloideae</taxon>
        <taxon>Maleae</taxon>
        <taxon>Malus</taxon>
    </lineage>
</organism>
<dbReference type="AlphaFoldDB" id="A0A498JI97"/>
<accession>A0A498JI97</accession>
<dbReference type="EMBL" id="RDQH01000333">
    <property type="protein sequence ID" value="RXH94547.1"/>
    <property type="molecule type" value="Genomic_DNA"/>
</dbReference>
<keyword evidence="2" id="KW-1185">Reference proteome</keyword>
<name>A0A498JI97_MALDO</name>
<reference evidence="1 2" key="1">
    <citation type="submission" date="2018-10" db="EMBL/GenBank/DDBJ databases">
        <title>A high-quality apple genome assembly.</title>
        <authorList>
            <person name="Hu J."/>
        </authorList>
    </citation>
    <scope>NUCLEOTIDE SEQUENCE [LARGE SCALE GENOMIC DNA]</scope>
    <source>
        <strain evidence="2">cv. HFTH1</strain>
        <tissue evidence="1">Young leaf</tissue>
    </source>
</reference>
<gene>
    <name evidence="1" type="ORF">DVH24_024231</name>
</gene>
<comment type="caution">
    <text evidence="1">The sequence shown here is derived from an EMBL/GenBank/DDBJ whole genome shotgun (WGS) entry which is preliminary data.</text>
</comment>
<protein>
    <submittedName>
        <fullName evidence="1">Uncharacterized protein</fullName>
    </submittedName>
</protein>
<evidence type="ECO:0000313" key="2">
    <source>
        <dbReference type="Proteomes" id="UP000290289"/>
    </source>
</evidence>
<evidence type="ECO:0000313" key="1">
    <source>
        <dbReference type="EMBL" id="RXH94547.1"/>
    </source>
</evidence>
<sequence>MIANCDLEDFNQLITNIANETKASYGLIFNTFEDLEGHALATIRQEYLPNIPIFSQVVLRISNGAKQRPESDTLLTAIPRVHKPYARTGQHSKHQRLLHNHYISTPDSTLSTFNPKPTLRLPAEEVI</sequence>
<dbReference type="Proteomes" id="UP000290289">
    <property type="component" value="Chromosome 7"/>
</dbReference>
<dbReference type="Gene3D" id="3.40.50.2000">
    <property type="entry name" value="Glycogen Phosphorylase B"/>
    <property type="match status" value="1"/>
</dbReference>